<evidence type="ECO:0000313" key="3">
    <source>
        <dbReference type="Proteomes" id="UP000008021"/>
    </source>
</evidence>
<feature type="compositionally biased region" description="Low complexity" evidence="1">
    <location>
        <begin position="31"/>
        <end position="41"/>
    </location>
</feature>
<feature type="region of interest" description="Disordered" evidence="1">
    <location>
        <begin position="19"/>
        <end position="68"/>
    </location>
</feature>
<proteinExistence type="predicted"/>
<reference evidence="2" key="2">
    <citation type="submission" date="2018-05" db="EMBL/GenBank/DDBJ databases">
        <title>OmerRS3 (Oryza meridionalis Reference Sequence Version 3).</title>
        <authorList>
            <person name="Zhang J."/>
            <person name="Kudrna D."/>
            <person name="Lee S."/>
            <person name="Talag J."/>
            <person name="Welchert J."/>
            <person name="Wing R.A."/>
        </authorList>
    </citation>
    <scope>NUCLEOTIDE SEQUENCE [LARGE SCALE GENOMIC DNA]</scope>
    <source>
        <strain evidence="2">cv. OR44</strain>
    </source>
</reference>
<evidence type="ECO:0000256" key="1">
    <source>
        <dbReference type="SAM" id="MobiDB-lite"/>
    </source>
</evidence>
<dbReference type="HOGENOM" id="CLU_1252369_0_0_1"/>
<reference evidence="2" key="1">
    <citation type="submission" date="2015-04" db="UniProtKB">
        <authorList>
            <consortium name="EnsemblPlants"/>
        </authorList>
    </citation>
    <scope>IDENTIFICATION</scope>
</reference>
<evidence type="ECO:0000313" key="2">
    <source>
        <dbReference type="EnsemblPlants" id="OMERI05G09010.1"/>
    </source>
</evidence>
<keyword evidence="3" id="KW-1185">Reference proteome</keyword>
<dbReference type="Proteomes" id="UP000008021">
    <property type="component" value="Chromosome 5"/>
</dbReference>
<protein>
    <submittedName>
        <fullName evidence="2">Uncharacterized protein</fullName>
    </submittedName>
</protein>
<dbReference type="EnsemblPlants" id="OMERI05G09010.1">
    <property type="protein sequence ID" value="OMERI05G09010.1"/>
    <property type="gene ID" value="OMERI05G09010"/>
</dbReference>
<feature type="region of interest" description="Disordered" evidence="1">
    <location>
        <begin position="113"/>
        <end position="221"/>
    </location>
</feature>
<feature type="compositionally biased region" description="Low complexity" evidence="1">
    <location>
        <begin position="121"/>
        <end position="130"/>
    </location>
</feature>
<accession>A0A0E0DPE9</accession>
<sequence>MIACGASLPLHRRSLCRLTSPSPLTAPDSVSTAARLGSSGSATGGAPGPRQPHRAAASPGRLGDGVQQRRRLAAPAFPSPLTAPASSPLTATAPASSPLTACRAGLRLRRCRTIRRRRRLSSPLSTPSQRRCPDPSSRPDGGAQQPCSSRRGRSMRMAAGRRWGRAEAASTRSVRARQQLASQQPRAREHGGVLAQDWDNGSPKSDEQHMLPYGEWFATSQ</sequence>
<organism evidence="2">
    <name type="scientific">Oryza meridionalis</name>
    <dbReference type="NCBI Taxonomy" id="40149"/>
    <lineage>
        <taxon>Eukaryota</taxon>
        <taxon>Viridiplantae</taxon>
        <taxon>Streptophyta</taxon>
        <taxon>Embryophyta</taxon>
        <taxon>Tracheophyta</taxon>
        <taxon>Spermatophyta</taxon>
        <taxon>Magnoliopsida</taxon>
        <taxon>Liliopsida</taxon>
        <taxon>Poales</taxon>
        <taxon>Poaceae</taxon>
        <taxon>BOP clade</taxon>
        <taxon>Oryzoideae</taxon>
        <taxon>Oryzeae</taxon>
        <taxon>Oryzinae</taxon>
        <taxon>Oryza</taxon>
    </lineage>
</organism>
<name>A0A0E0DPE9_9ORYZ</name>
<feature type="compositionally biased region" description="Low complexity" evidence="1">
    <location>
        <begin position="155"/>
        <end position="170"/>
    </location>
</feature>
<feature type="region of interest" description="Disordered" evidence="1">
    <location>
        <begin position="77"/>
        <end position="96"/>
    </location>
</feature>
<dbReference type="AlphaFoldDB" id="A0A0E0DPE9"/>
<dbReference type="Gramene" id="OMERI05G09010.1">
    <property type="protein sequence ID" value="OMERI05G09010.1"/>
    <property type="gene ID" value="OMERI05G09010"/>
</dbReference>